<evidence type="ECO:0000259" key="2">
    <source>
        <dbReference type="PROSITE" id="PS50853"/>
    </source>
</evidence>
<keyword evidence="4" id="KW-1185">Reference proteome</keyword>
<dbReference type="CDD" id="cd00063">
    <property type="entry name" value="FN3"/>
    <property type="match status" value="1"/>
</dbReference>
<dbReference type="RefSeq" id="WP_068480105.1">
    <property type="nucleotide sequence ID" value="NZ_CP018760.1"/>
</dbReference>
<dbReference type="InterPro" id="IPR050991">
    <property type="entry name" value="ECM_Regulatory_Proteins"/>
</dbReference>
<dbReference type="InterPro" id="IPR036116">
    <property type="entry name" value="FN3_sf"/>
</dbReference>
<evidence type="ECO:0000313" key="3">
    <source>
        <dbReference type="EMBL" id="OBR41837.1"/>
    </source>
</evidence>
<dbReference type="OrthoDB" id="1145136at2"/>
<gene>
    <name evidence="3" type="ORF">A9200_00150</name>
</gene>
<dbReference type="SUPFAM" id="SSF49265">
    <property type="entry name" value="Fibronectin type III"/>
    <property type="match status" value="1"/>
</dbReference>
<dbReference type="EMBL" id="LZFP01000001">
    <property type="protein sequence ID" value="OBR41837.1"/>
    <property type="molecule type" value="Genomic_DNA"/>
</dbReference>
<accession>A0A1B7ZE56</accession>
<dbReference type="KEGG" id="mart:BTR34_08500"/>
<dbReference type="InterPro" id="IPR003961">
    <property type="entry name" value="FN3_dom"/>
</dbReference>
<dbReference type="Gene3D" id="2.60.40.10">
    <property type="entry name" value="Immunoglobulins"/>
    <property type="match status" value="1"/>
</dbReference>
<dbReference type="STRING" id="1836467.BTR34_08500"/>
<dbReference type="PROSITE" id="PS51257">
    <property type="entry name" value="PROKAR_LIPOPROTEIN"/>
    <property type="match status" value="1"/>
</dbReference>
<dbReference type="InterPro" id="IPR013783">
    <property type="entry name" value="Ig-like_fold"/>
</dbReference>
<keyword evidence="1" id="KW-0677">Repeat</keyword>
<reference evidence="4" key="1">
    <citation type="submission" date="2016-06" db="EMBL/GenBank/DDBJ databases">
        <authorList>
            <person name="Zhan P."/>
        </authorList>
    </citation>
    <scope>NUCLEOTIDE SEQUENCE [LARGE SCALE GENOMIC DNA]</scope>
    <source>
        <strain evidence="4">T28</strain>
    </source>
</reference>
<evidence type="ECO:0000256" key="1">
    <source>
        <dbReference type="ARBA" id="ARBA00022737"/>
    </source>
</evidence>
<comment type="caution">
    <text evidence="3">The sequence shown here is derived from an EMBL/GenBank/DDBJ whole genome shotgun (WGS) entry which is preliminary data.</text>
</comment>
<protein>
    <recommendedName>
        <fullName evidence="2">Fibronectin type-III domain-containing protein</fullName>
    </recommendedName>
</protein>
<name>A0A1B7ZE56_9FLAO</name>
<dbReference type="SMART" id="SM00060">
    <property type="entry name" value="FN3"/>
    <property type="match status" value="3"/>
</dbReference>
<dbReference type="AlphaFoldDB" id="A0A1B7ZE56"/>
<dbReference type="Proteomes" id="UP000092164">
    <property type="component" value="Unassembled WGS sequence"/>
</dbReference>
<evidence type="ECO:0000313" key="4">
    <source>
        <dbReference type="Proteomes" id="UP000092164"/>
    </source>
</evidence>
<dbReference type="PROSITE" id="PS50853">
    <property type="entry name" value="FN3"/>
    <property type="match status" value="1"/>
</dbReference>
<proteinExistence type="predicted"/>
<dbReference type="PANTHER" id="PTHR46708">
    <property type="entry name" value="TENASCIN"/>
    <property type="match status" value="1"/>
</dbReference>
<organism evidence="3 4">
    <name type="scientific">Maribacter hydrothermalis</name>
    <dbReference type="NCBI Taxonomy" id="1836467"/>
    <lineage>
        <taxon>Bacteria</taxon>
        <taxon>Pseudomonadati</taxon>
        <taxon>Bacteroidota</taxon>
        <taxon>Flavobacteriia</taxon>
        <taxon>Flavobacteriales</taxon>
        <taxon>Flavobacteriaceae</taxon>
        <taxon>Maribacter</taxon>
    </lineage>
</organism>
<feature type="domain" description="Fibronectin type-III" evidence="2">
    <location>
        <begin position="32"/>
        <end position="123"/>
    </location>
</feature>
<sequence>MKISVFSILIVVLILFQSCKTDDTIEETVEICPRNVEVGLEALTSNSATIKWLETQGFASNYEYGEKGFTLGTGIKGNTSDENVTLVGLKPDTEYDFYLQSICTAEIIGEFITNPYTFTTLTCYELYSENLGFKGYVENGDFNAFWLPKRTADEWQVAMAINGTTNPTESQIYTVESNTGNFNFPDIEPNVEYIFFVRGKCNNAYGDWVTKNINTGDENLTSPCIANATIVDNDGYYINFSVNSQSNYFVEILEENTEKGSGLLFEIEKNSSFNIEKRTFHNEYSEYIKADTNYDIFVRVACGSSFSEYSKVLTYRSPFANVVFFAESTIKDDQLLLSWYDFRYGFNYEYCQSYDQVTYEIEYGLQDFIEGEGVLIETEAVSTGSSFIYNLPLNILESGSTYEFSIRSVVNGNSRSSWNSLNSGACNQSNIGRFVFTAP</sequence>